<comment type="caution">
    <text evidence="2">The sequence shown here is derived from an EMBL/GenBank/DDBJ whole genome shotgun (WGS) entry which is preliminary data.</text>
</comment>
<sequence>MADKYGVQSWEQMVTQIVIHGKPENVRAAAAGWDLVLRNLTDVKNSLDDNVNDLGTTWKGEAYESFKAHIGRISDNIQTVFDDANSMGTVVGTLNESADRLQAAQSEIPIPAGMEDEIAALRNQEQGVAEGVFESVAVGLLGLPLGPMGFAAATGVGALLSATGAFDMLSDWLNDRTDEARVIWNRLNFEIEGQAALTPAGVPVQADRKSPYTGIPALATAGPGGGLSALTGGGGVAGATPALSAEAPQIGSVTAPGTGTFDPATAGVPQPGPNGAPPSLGTSTAGFDPDVVAPGTGSIDPGALGTGALDARPSGTGLAGAGSGLGAGGLGGLGAGGLGAGGIGSPGTGALGAGGLGSPGGGASAGGLGGALVGGGALGKPVSPTQAGIPGVGALGAGAAAGASRGKGGGAGAAGKPLLAGGAAGGAAAGRAGLPGVAGVAPAGQGAGFGDEEQHTTWLTEDEDVWGTAGSAAPGVLR</sequence>
<evidence type="ECO:0000256" key="1">
    <source>
        <dbReference type="SAM" id="MobiDB-lite"/>
    </source>
</evidence>
<organism evidence="2 3">
    <name type="scientific">Catenuloplanes indicus</name>
    <dbReference type="NCBI Taxonomy" id="137267"/>
    <lineage>
        <taxon>Bacteria</taxon>
        <taxon>Bacillati</taxon>
        <taxon>Actinomycetota</taxon>
        <taxon>Actinomycetes</taxon>
        <taxon>Micromonosporales</taxon>
        <taxon>Micromonosporaceae</taxon>
        <taxon>Catenuloplanes</taxon>
    </lineage>
</organism>
<keyword evidence="3" id="KW-1185">Reference proteome</keyword>
<name>A0AAE3VYT0_9ACTN</name>
<dbReference type="RefSeq" id="WP_307239360.1">
    <property type="nucleotide sequence ID" value="NZ_JAUSUZ010000001.1"/>
</dbReference>
<dbReference type="SUPFAM" id="SSF140453">
    <property type="entry name" value="EsxAB dimer-like"/>
    <property type="match status" value="1"/>
</dbReference>
<dbReference type="InterPro" id="IPR036689">
    <property type="entry name" value="ESAT-6-like_sf"/>
</dbReference>
<feature type="region of interest" description="Disordered" evidence="1">
    <location>
        <begin position="258"/>
        <end position="285"/>
    </location>
</feature>
<proteinExistence type="predicted"/>
<evidence type="ECO:0000313" key="3">
    <source>
        <dbReference type="Proteomes" id="UP001240236"/>
    </source>
</evidence>
<accession>A0AAE3VYT0</accession>
<dbReference type="EMBL" id="JAUSUZ010000001">
    <property type="protein sequence ID" value="MDQ0366200.1"/>
    <property type="molecule type" value="Genomic_DNA"/>
</dbReference>
<evidence type="ECO:0000313" key="2">
    <source>
        <dbReference type="EMBL" id="MDQ0366200.1"/>
    </source>
</evidence>
<dbReference type="Gene3D" id="1.10.287.1060">
    <property type="entry name" value="ESAT-6-like"/>
    <property type="match status" value="1"/>
</dbReference>
<dbReference type="Proteomes" id="UP001240236">
    <property type="component" value="Unassembled WGS sequence"/>
</dbReference>
<feature type="region of interest" description="Disordered" evidence="1">
    <location>
        <begin position="459"/>
        <end position="478"/>
    </location>
</feature>
<gene>
    <name evidence="2" type="ORF">J2S42_002869</name>
</gene>
<reference evidence="2 3" key="1">
    <citation type="submission" date="2023-07" db="EMBL/GenBank/DDBJ databases">
        <title>Sequencing the genomes of 1000 actinobacteria strains.</title>
        <authorList>
            <person name="Klenk H.-P."/>
        </authorList>
    </citation>
    <scope>NUCLEOTIDE SEQUENCE [LARGE SCALE GENOMIC DNA]</scope>
    <source>
        <strain evidence="2 3">DSM 44709</strain>
    </source>
</reference>
<dbReference type="AlphaFoldDB" id="A0AAE3VYT0"/>
<protein>
    <submittedName>
        <fullName evidence="2">Uncharacterized protein YukE</fullName>
    </submittedName>
</protein>